<keyword evidence="2" id="KW-1185">Reference proteome</keyword>
<comment type="caution">
    <text evidence="1">The sequence shown here is derived from an EMBL/GenBank/DDBJ whole genome shotgun (WGS) entry which is preliminary data.</text>
</comment>
<accession>A0A391NWC0</accession>
<dbReference type="Proteomes" id="UP000265618">
    <property type="component" value="Unassembled WGS sequence"/>
</dbReference>
<reference evidence="1 2" key="1">
    <citation type="journal article" date="2018" name="PLoS ONE">
        <title>The draft genome of Kipferlia bialata reveals reductive genome evolution in fornicate parasites.</title>
        <authorList>
            <person name="Tanifuji G."/>
            <person name="Takabayashi S."/>
            <person name="Kume K."/>
            <person name="Takagi M."/>
            <person name="Nakayama T."/>
            <person name="Kamikawa R."/>
            <person name="Inagaki Y."/>
            <person name="Hashimoto T."/>
        </authorList>
    </citation>
    <scope>NUCLEOTIDE SEQUENCE [LARGE SCALE GENOMIC DNA]</scope>
    <source>
        <strain evidence="1">NY0173</strain>
    </source>
</reference>
<sequence>MDEFYLATQRYDEAEAEAEAMWDDLRVGIEENTRLLEAVCTEMEETVDDLKGCNETMCALVSSLESAVEGLDVCQDTLDSCLETVRRPPTGY</sequence>
<name>A0A391NWC0_9EUKA</name>
<dbReference type="AlphaFoldDB" id="A0A391NWC0"/>
<proteinExistence type="predicted"/>
<organism evidence="1 2">
    <name type="scientific">Kipferlia bialata</name>
    <dbReference type="NCBI Taxonomy" id="797122"/>
    <lineage>
        <taxon>Eukaryota</taxon>
        <taxon>Metamonada</taxon>
        <taxon>Carpediemonas-like organisms</taxon>
        <taxon>Kipferlia</taxon>
    </lineage>
</organism>
<dbReference type="EMBL" id="BDIP01001296">
    <property type="protein sequence ID" value="GCA62749.1"/>
    <property type="molecule type" value="Genomic_DNA"/>
</dbReference>
<evidence type="ECO:0000313" key="2">
    <source>
        <dbReference type="Proteomes" id="UP000265618"/>
    </source>
</evidence>
<evidence type="ECO:0000313" key="1">
    <source>
        <dbReference type="EMBL" id="GCA62749.1"/>
    </source>
</evidence>
<protein>
    <submittedName>
        <fullName evidence="1">Uncharacterized protein</fullName>
    </submittedName>
</protein>
<gene>
    <name evidence="1" type="ORF">KIPB_005508</name>
</gene>